<proteinExistence type="predicted"/>
<evidence type="ECO:0000313" key="2">
    <source>
        <dbReference type="Proteomes" id="UP000223906"/>
    </source>
</evidence>
<gene>
    <name evidence="1" type="ORF">LAV_00193</name>
</gene>
<reference evidence="1 2" key="1">
    <citation type="submission" date="2017-02" db="EMBL/GenBank/DDBJ databases">
        <title>The first characterized phage against a member of the ecologically important #sphingomonads reveals high dissimilarity against all other known phages.</title>
        <authorList>
            <person name="Nielsen T.K."/>
            <person name="Carstens A.B."/>
            <person name="Kot W."/>
            <person name="Lametsch R."/>
            <person name="Neve H."/>
            <person name="Hansen L.H."/>
        </authorList>
    </citation>
    <scope>NUCLEOTIDE SEQUENCE [LARGE SCALE GENOMIC DNA]</scope>
</reference>
<organism evidence="1 2">
    <name type="scientific">Sphingobium phage Lacusarx</name>
    <dbReference type="NCBI Taxonomy" id="1980139"/>
    <lineage>
        <taxon>Viruses</taxon>
        <taxon>Duplodnaviria</taxon>
        <taxon>Heunggongvirae</taxon>
        <taxon>Uroviricota</taxon>
        <taxon>Caudoviricetes</taxon>
        <taxon>Lacusarxvirus</taxon>
        <taxon>Lacusarxvirus lacusarx</taxon>
    </lineage>
</organism>
<protein>
    <submittedName>
        <fullName evidence="1">Uncharacterized protein</fullName>
    </submittedName>
</protein>
<dbReference type="EMBL" id="KY629563">
    <property type="protein sequence ID" value="ARK07568.1"/>
    <property type="molecule type" value="Genomic_DNA"/>
</dbReference>
<dbReference type="Proteomes" id="UP000223906">
    <property type="component" value="Segment"/>
</dbReference>
<keyword evidence="2" id="KW-1185">Reference proteome</keyword>
<name>A0A1W6DXC7_9CAUD</name>
<accession>A0A1W6DXC7</accession>
<evidence type="ECO:0000313" key="1">
    <source>
        <dbReference type="EMBL" id="ARK07568.1"/>
    </source>
</evidence>
<sequence>MTMVPTKDDLIRIFREHRGLHRIGAERSPYLNLDIAPSLPISFTLDAPPVLEVTIHTVRYRLRELPLGSEWWAYVECDGHVIVPPFEWLGYEFLSAHVW</sequence>